<comment type="caution">
    <text evidence="2">The sequence shown here is derived from an EMBL/GenBank/DDBJ whole genome shotgun (WGS) entry which is preliminary data.</text>
</comment>
<dbReference type="SUPFAM" id="SSF51197">
    <property type="entry name" value="Clavaminate synthase-like"/>
    <property type="match status" value="1"/>
</dbReference>
<organism evidence="2 3">
    <name type="scientific">Durusdinium trenchii</name>
    <dbReference type="NCBI Taxonomy" id="1381693"/>
    <lineage>
        <taxon>Eukaryota</taxon>
        <taxon>Sar</taxon>
        <taxon>Alveolata</taxon>
        <taxon>Dinophyceae</taxon>
        <taxon>Suessiales</taxon>
        <taxon>Symbiodiniaceae</taxon>
        <taxon>Durusdinium</taxon>
    </lineage>
</organism>
<evidence type="ECO:0000313" key="1">
    <source>
        <dbReference type="EMBL" id="CAK9061220.1"/>
    </source>
</evidence>
<dbReference type="Proteomes" id="UP001642484">
    <property type="component" value="Unassembled WGS sequence"/>
</dbReference>
<dbReference type="EMBL" id="CAXAMN010021607">
    <property type="protein sequence ID" value="CAK9061342.1"/>
    <property type="molecule type" value="Genomic_DNA"/>
</dbReference>
<dbReference type="EMBL" id="CAXAMN010021607">
    <property type="protein sequence ID" value="CAK9061343.1"/>
    <property type="molecule type" value="Genomic_DNA"/>
</dbReference>
<proteinExistence type="predicted"/>
<keyword evidence="3" id="KW-1185">Reference proteome</keyword>
<sequence>MSMSCFNLDMLFKPALRLGLALKGVQDYVCYQPAVPDKKEHIGSKSDIPSVAMPMFAPPSTEADLQKMRQLIADDVPFLIQWPEDHPVIPAEKSQAVEAYLHKTLAEDGYKDDDEFLIVKFEKWHENYGELDKFVQGILPRLRHPRLNWPLWFLGNYSTSGPHVDAMFGSVNVYYMAHGSKYVKILTRAATERLPVHYKDDYLFPLDSSEIPKYPSYEGVLKENSVLVFSNSACLHIFENLPGPKPRALSLRLKYTGKVHPLIIETAMCSWDYVEHVTKLIRNAATKGKLLRTNFVK</sequence>
<name>A0ABP0NE28_9DINO</name>
<accession>A0ABP0NE28</accession>
<protein>
    <submittedName>
        <fullName evidence="2">Uncharacterized protein</fullName>
    </submittedName>
</protein>
<gene>
    <name evidence="1" type="ORF">CCMP2556_LOCUS30111</name>
    <name evidence="2" type="ORF">CCMP2556_LOCUS30156</name>
</gene>
<reference evidence="2 3" key="1">
    <citation type="submission" date="2024-02" db="EMBL/GenBank/DDBJ databases">
        <authorList>
            <person name="Chen Y."/>
            <person name="Shah S."/>
            <person name="Dougan E. K."/>
            <person name="Thang M."/>
            <person name="Chan C."/>
        </authorList>
    </citation>
    <scope>NUCLEOTIDE SEQUENCE [LARGE SCALE GENOMIC DNA]</scope>
</reference>
<evidence type="ECO:0000313" key="3">
    <source>
        <dbReference type="Proteomes" id="UP001642484"/>
    </source>
</evidence>
<evidence type="ECO:0000313" key="2">
    <source>
        <dbReference type="EMBL" id="CAK9061342.1"/>
    </source>
</evidence>
<dbReference type="EMBL" id="CAXAMN010021596">
    <property type="protein sequence ID" value="CAK9061220.1"/>
    <property type="molecule type" value="Genomic_DNA"/>
</dbReference>